<evidence type="ECO:0000256" key="2">
    <source>
        <dbReference type="ARBA" id="ARBA00022741"/>
    </source>
</evidence>
<keyword evidence="9" id="KW-1185">Reference proteome</keyword>
<evidence type="ECO:0000256" key="4">
    <source>
        <dbReference type="ARBA" id="ARBA00023134"/>
    </source>
</evidence>
<accession>A0ABS9USG3</accession>
<evidence type="ECO:0000256" key="1">
    <source>
        <dbReference type="ARBA" id="ARBA00004370"/>
    </source>
</evidence>
<evidence type="ECO:0000313" key="8">
    <source>
        <dbReference type="EMBL" id="MCH7399203.1"/>
    </source>
</evidence>
<protein>
    <submittedName>
        <fullName evidence="8">Dynamin family protein</fullName>
    </submittedName>
</protein>
<feature type="coiled-coil region" evidence="6">
    <location>
        <begin position="385"/>
        <end position="426"/>
    </location>
</feature>
<dbReference type="SUPFAM" id="SSF52540">
    <property type="entry name" value="P-loop containing nucleoside triphosphate hydrolases"/>
    <property type="match status" value="1"/>
</dbReference>
<evidence type="ECO:0000256" key="5">
    <source>
        <dbReference type="ARBA" id="ARBA00023136"/>
    </source>
</evidence>
<reference evidence="8" key="1">
    <citation type="submission" date="2022-03" db="EMBL/GenBank/DDBJ databases">
        <title>De novo assembled genomes of Belliella spp. (Cyclobacteriaceae) strains.</title>
        <authorList>
            <person name="Szabo A."/>
            <person name="Korponai K."/>
            <person name="Felfoldi T."/>
        </authorList>
    </citation>
    <scope>NUCLEOTIDE SEQUENCE</scope>
    <source>
        <strain evidence="8">DSM 107340</strain>
    </source>
</reference>
<evidence type="ECO:0000313" key="9">
    <source>
        <dbReference type="Proteomes" id="UP001165488"/>
    </source>
</evidence>
<dbReference type="PANTHER" id="PTHR10465">
    <property type="entry name" value="TRANSMEMBRANE GTPASE FZO1"/>
    <property type="match status" value="1"/>
</dbReference>
<keyword evidence="5" id="KW-0472">Membrane</keyword>
<dbReference type="InterPro" id="IPR045063">
    <property type="entry name" value="Dynamin_N"/>
</dbReference>
<evidence type="ECO:0000259" key="7">
    <source>
        <dbReference type="Pfam" id="PF00350"/>
    </source>
</evidence>
<proteinExistence type="predicted"/>
<gene>
    <name evidence="8" type="ORF">MM236_14455</name>
</gene>
<dbReference type="Pfam" id="PF00350">
    <property type="entry name" value="Dynamin_N"/>
    <property type="match status" value="1"/>
</dbReference>
<keyword evidence="3" id="KW-0378">Hydrolase</keyword>
<name>A0ABS9USG3_9BACT</name>
<organism evidence="8 9">
    <name type="scientific">Belliella calami</name>
    <dbReference type="NCBI Taxonomy" id="2923436"/>
    <lineage>
        <taxon>Bacteria</taxon>
        <taxon>Pseudomonadati</taxon>
        <taxon>Bacteroidota</taxon>
        <taxon>Cytophagia</taxon>
        <taxon>Cytophagales</taxon>
        <taxon>Cyclobacteriaceae</taxon>
        <taxon>Belliella</taxon>
    </lineage>
</organism>
<comment type="caution">
    <text evidence="8">The sequence shown here is derived from an EMBL/GenBank/DDBJ whole genome shotgun (WGS) entry which is preliminary data.</text>
</comment>
<keyword evidence="6" id="KW-0175">Coiled coil</keyword>
<comment type="subcellular location">
    <subcellularLocation>
        <location evidence="1">Membrane</location>
    </subcellularLocation>
</comment>
<evidence type="ECO:0000256" key="6">
    <source>
        <dbReference type="SAM" id="Coils"/>
    </source>
</evidence>
<evidence type="ECO:0000256" key="3">
    <source>
        <dbReference type="ARBA" id="ARBA00022801"/>
    </source>
</evidence>
<feature type="domain" description="Dynamin N-terminal" evidence="7">
    <location>
        <begin position="58"/>
        <end position="266"/>
    </location>
</feature>
<dbReference type="Proteomes" id="UP001165488">
    <property type="component" value="Unassembled WGS sequence"/>
</dbReference>
<dbReference type="RefSeq" id="WP_241275706.1">
    <property type="nucleotide sequence ID" value="NZ_JAKZGS010000013.1"/>
</dbReference>
<dbReference type="InterPro" id="IPR027417">
    <property type="entry name" value="P-loop_NTPase"/>
</dbReference>
<dbReference type="EMBL" id="JAKZGS010000013">
    <property type="protein sequence ID" value="MCH7399203.1"/>
    <property type="molecule type" value="Genomic_DNA"/>
</dbReference>
<keyword evidence="2" id="KW-0547">Nucleotide-binding</keyword>
<dbReference type="Gene3D" id="3.40.50.300">
    <property type="entry name" value="P-loop containing nucleotide triphosphate hydrolases"/>
    <property type="match status" value="1"/>
</dbReference>
<sequence>MNDLNIFKEFLEKKNSINNKLNHMVNLGFAPSTANGKEYTKEKINEIIKDLNDEHFTISVCGQINAGKSSLLNFLLFAEKTILPADDTPWTAKLSTIRYGEKTEAEVTYYSKSEWEELKNLKLKDEDSGESTTYFEKFLKKDVNNSALKGIYKDSFIHLENKVENGISLNELENYVTKPGVFTPFVKCVDIKVNNELCKGVVFVDTPGINDSNELRSKVTTDWISKSSAVIYLFYTGQPLSSADYDFIDIHLSSVPSDKIMFVITKADTSGDYQSAVNYVEQSIKNDPELQNRKLFSNGSKVYPISTYAALLNYKIKEGIGLTEDEEYHYDRLNDLNGDFIEKEGYIPDLINGIKSHLMEGKGISILNKGEQIIGDLGKTKINSIKIALNKKEDFERNISKSSEELEEKKKEIDETLAEIDKFQIAFKEERDNFNTKLETSILKHIRSMLDEVEKNTKRSLESIEGAKNSRKYVEWQYKDHLEKGFFALQEQLFELRIDKEANILLEKFEDDLSKVSKILKPEKIRYFVPKLISVQELIKEFSFSSLSDKSLLEKGAKVNIFNIRMDGFDGTIYNAIKSLSNNIKTQLIETLPVKFSNKLNDFFEKYTEVINKHLYEMKKSYSEIIELDGEHVSERKKIIEEIKSLHIELEKFEHEFKKITTNG</sequence>
<feature type="coiled-coil region" evidence="6">
    <location>
        <begin position="636"/>
        <end position="663"/>
    </location>
</feature>
<keyword evidence="4" id="KW-0342">GTP-binding</keyword>
<dbReference type="PANTHER" id="PTHR10465:SF0">
    <property type="entry name" value="SARCALUMENIN"/>
    <property type="match status" value="1"/>
</dbReference>
<dbReference type="InterPro" id="IPR027094">
    <property type="entry name" value="Mitofusin_fam"/>
</dbReference>